<feature type="compositionally biased region" description="Low complexity" evidence="1">
    <location>
        <begin position="409"/>
        <end position="424"/>
    </location>
</feature>
<dbReference type="GO" id="GO:0004674">
    <property type="term" value="F:protein serine/threonine kinase activity"/>
    <property type="evidence" value="ECO:0007669"/>
    <property type="project" value="TreeGrafter"/>
</dbReference>
<feature type="compositionally biased region" description="Polar residues" evidence="1">
    <location>
        <begin position="633"/>
        <end position="652"/>
    </location>
</feature>
<evidence type="ECO:0000259" key="2">
    <source>
        <dbReference type="PROSITE" id="PS50004"/>
    </source>
</evidence>
<dbReference type="PROSITE" id="PS50004">
    <property type="entry name" value="C2"/>
    <property type="match status" value="1"/>
</dbReference>
<feature type="domain" description="C2" evidence="2">
    <location>
        <begin position="1"/>
        <end position="116"/>
    </location>
</feature>
<evidence type="ECO:0000259" key="3">
    <source>
        <dbReference type="PROSITE" id="PS50011"/>
    </source>
</evidence>
<feature type="compositionally biased region" description="Low complexity" evidence="1">
    <location>
        <begin position="902"/>
        <end position="922"/>
    </location>
</feature>
<gene>
    <name evidence="4" type="primary">CDKL3</name>
    <name evidence="4" type="ORF">DFQ27_006411</name>
</gene>
<name>A0A9P6PXK2_9FUNG</name>
<dbReference type="Pfam" id="PF00168">
    <property type="entry name" value="C2"/>
    <property type="match status" value="1"/>
</dbReference>
<dbReference type="InterPro" id="IPR011009">
    <property type="entry name" value="Kinase-like_dom_sf"/>
</dbReference>
<dbReference type="InterPro" id="IPR000008">
    <property type="entry name" value="C2_dom"/>
</dbReference>
<feature type="compositionally biased region" description="Basic and acidic residues" evidence="1">
    <location>
        <begin position="164"/>
        <end position="175"/>
    </location>
</feature>
<feature type="compositionally biased region" description="Polar residues" evidence="1">
    <location>
        <begin position="184"/>
        <end position="196"/>
    </location>
</feature>
<dbReference type="SMART" id="SM00220">
    <property type="entry name" value="S_TKc"/>
    <property type="match status" value="1"/>
</dbReference>
<proteinExistence type="predicted"/>
<keyword evidence="4" id="KW-0808">Transferase</keyword>
<evidence type="ECO:0000313" key="4">
    <source>
        <dbReference type="EMBL" id="KAG0255142.1"/>
    </source>
</evidence>
<protein>
    <submittedName>
        <fullName evidence="4">Cyclin-dependent kinase-like 3</fullName>
    </submittedName>
</protein>
<organism evidence="4 5">
    <name type="scientific">Actinomortierella ambigua</name>
    <dbReference type="NCBI Taxonomy" id="1343610"/>
    <lineage>
        <taxon>Eukaryota</taxon>
        <taxon>Fungi</taxon>
        <taxon>Fungi incertae sedis</taxon>
        <taxon>Mucoromycota</taxon>
        <taxon>Mortierellomycotina</taxon>
        <taxon>Mortierellomycetes</taxon>
        <taxon>Mortierellales</taxon>
        <taxon>Mortierellaceae</taxon>
        <taxon>Actinomortierella</taxon>
    </lineage>
</organism>
<feature type="region of interest" description="Disordered" evidence="1">
    <location>
        <begin position="259"/>
        <end position="296"/>
    </location>
</feature>
<feature type="domain" description="Protein kinase" evidence="3">
    <location>
        <begin position="902"/>
        <end position="1220"/>
    </location>
</feature>
<feature type="region of interest" description="Disordered" evidence="1">
    <location>
        <begin position="1277"/>
        <end position="1296"/>
    </location>
</feature>
<evidence type="ECO:0000313" key="5">
    <source>
        <dbReference type="Proteomes" id="UP000807716"/>
    </source>
</evidence>
<dbReference type="GO" id="GO:0005634">
    <property type="term" value="C:nucleus"/>
    <property type="evidence" value="ECO:0007669"/>
    <property type="project" value="TreeGrafter"/>
</dbReference>
<feature type="region of interest" description="Disordered" evidence="1">
    <location>
        <begin position="140"/>
        <end position="214"/>
    </location>
</feature>
<dbReference type="PANTHER" id="PTHR44167">
    <property type="entry name" value="OVARIAN-SPECIFIC SERINE/THREONINE-PROTEIN KINASE LOK-RELATED"/>
    <property type="match status" value="1"/>
</dbReference>
<dbReference type="InterPro" id="IPR035892">
    <property type="entry name" value="C2_domain_sf"/>
</dbReference>
<dbReference type="Gene3D" id="2.60.40.150">
    <property type="entry name" value="C2 domain"/>
    <property type="match status" value="1"/>
</dbReference>
<dbReference type="Proteomes" id="UP000807716">
    <property type="component" value="Unassembled WGS sequence"/>
</dbReference>
<sequence length="1586" mass="172733">MVQLFPCGLDITAVGATDLAKRKRFGSQDPYLLFHLQGRRKFTCVAVKGGSKPQWNQTIRYRRLNNPATKEDTILKVYCFHEKTGVTIISTDGLIGQCEVDLQETVLKSQDGSFEGVLTLQNDGKACGKVTIRLRLCEASDEPEPAETAPIRPERKGVHLFGGSKDKEKDKDSKSSKHSKSQSTSAMSALATNTRPGQKDEIDGDSNGNTFGQIGRLQRPQSLEGIAAHSQAQARINFGMSLHTIHGTQSLDEVRALNSATPVSEGDHSNNTSTASDERSPEASLISSPPQRFISQDDEGNVNQLRLLTAPLDPSWLQPTPPTLRRALSAQYFYAQMQDSQQSPQGYQQQQQQQQQQGVYPPMADPYQRPISQQAHYPGYNPDTFFNNGFNNGGSGGGPTYNSMSALGPPNQGQQQQQTSQPYPVMESQSTGGSQLYPDPAGYGSQLGLPPGQFPQMPQLPSRSQPTITGTVPYQPHTIFQPRQPNRSRMNNYELNKNASLPSRRPEGRFPDPATMGPSTLSHASGHQSQQQQQQQQQQGQQQRQGQPPSQPIDFQLGGQLGGVGPAEAASTMAVAAAISAAAAAAAPTVVPKAPDADTLGPACGSSIPDGYSQQSQQRLASIIPAPLEDTTNFQQQQQPHRFPSAYSNVSPTEAAAAATGALGRSQSIHRSQPMHAPSAPPAMGASAMMGAAPWGFAPTGPAGAGIDPTVRSASAGAMYGPGPGPGLGSVGGMVASYPGQARNTGHHMRDETQVVYSSPMAIQDPTGLGLPARPVSRATNDRRAETSMSMASNQQFSHASQWESLDTMTSSPAIPIPTKIPERARDAIHEQFKPTATPWEGRDIQESVIDNSLGRMVVDRYTTGPFREKNVREGLYVNRHQRSPVTTMTTVMRQMSLHRPTTTTKTTGTSSAATASTAAASIGGGDDGEGNDRVILKYSKSRREWEIDNIMVRYLVHTQVNDALENHFAEYRPHSAPQRQRSYEVNPFVVGLYETFLRPLTPENEYRFLSVYQWYPETLQDFIMDCTASGEGLAVTLPVVRTLIECIRWIHDRKICHLNLKPSNFARDPFAASRRSGDGAGWKLIDFESARVMGEEPVGRCTFAYAAPEILRGHLADVPVIAQGAMDIWSLGLVLYEVLTDQPLFHTDDQAQHAMLQAGPHATGATTTKTTGSSDSLKPIRYYDATKVLQEYRPLLDAMIAQDPASRFSARQLLQMSLFSTPVTQHGGSSPHEMVRNNNVLTLRDVQAVRLCNLSLAGSKSEDSGDLATNYSFNNSNNYNNNGQPSPPRISSSLGSHDQMLLEGISRILDSPFHQIPRLFMILPPMPEDLDMSNPLRQQPTFQPSQLLQNRHLRLVLLCEGLSGFGEDAHITDHYGYRLDGGEGEEGHGDDYYSQVDRHGKQEETVTAGDKEDLVFPTLIQDIGKMLLHLVAVAGTNHPGTETPLLDQAWTRTGTPLDNCQPWYPSLRRYYETLQTALQQVVGANPNLHELRTLREPTLKALEKWLVASRRRSPLVGHHHPASSSNGVAGVGGGMPSGVIDESMLVEEVTGPGGGEGYGGLYKMTVGTCGHRWICRGCVSRLMSM</sequence>
<dbReference type="GO" id="GO:0044773">
    <property type="term" value="P:mitotic DNA damage checkpoint signaling"/>
    <property type="evidence" value="ECO:0007669"/>
    <property type="project" value="TreeGrafter"/>
</dbReference>
<dbReference type="InterPro" id="IPR000719">
    <property type="entry name" value="Prot_kinase_dom"/>
</dbReference>
<dbReference type="SUPFAM" id="SSF49562">
    <property type="entry name" value="C2 domain (Calcium/lipid-binding domain, CaLB)"/>
    <property type="match status" value="1"/>
</dbReference>
<dbReference type="EMBL" id="JAAAJB010000476">
    <property type="protein sequence ID" value="KAG0255142.1"/>
    <property type="molecule type" value="Genomic_DNA"/>
</dbReference>
<dbReference type="SUPFAM" id="SSF56112">
    <property type="entry name" value="Protein kinase-like (PK-like)"/>
    <property type="match status" value="1"/>
</dbReference>
<feature type="compositionally biased region" description="Polar residues" evidence="1">
    <location>
        <begin position="481"/>
        <end position="501"/>
    </location>
</feature>
<feature type="region of interest" description="Disordered" evidence="1">
    <location>
        <begin position="900"/>
        <end position="927"/>
    </location>
</feature>
<dbReference type="OrthoDB" id="270970at2759"/>
<evidence type="ECO:0000256" key="1">
    <source>
        <dbReference type="SAM" id="MobiDB-lite"/>
    </source>
</evidence>
<feature type="region of interest" description="Disordered" evidence="1">
    <location>
        <begin position="337"/>
        <end position="562"/>
    </location>
</feature>
<feature type="region of interest" description="Disordered" evidence="1">
    <location>
        <begin position="633"/>
        <end position="685"/>
    </location>
</feature>
<accession>A0A9P6PXK2</accession>
<feature type="compositionally biased region" description="Low complexity" evidence="1">
    <location>
        <begin position="337"/>
        <end position="357"/>
    </location>
</feature>
<dbReference type="Gene3D" id="1.10.510.10">
    <property type="entry name" value="Transferase(Phosphotransferase) domain 1"/>
    <property type="match status" value="1"/>
</dbReference>
<feature type="compositionally biased region" description="Low complexity" evidence="1">
    <location>
        <begin position="674"/>
        <end position="685"/>
    </location>
</feature>
<keyword evidence="4" id="KW-0418">Kinase</keyword>
<dbReference type="Pfam" id="PF00069">
    <property type="entry name" value="Pkinase"/>
    <property type="match status" value="1"/>
</dbReference>
<reference evidence="4" key="1">
    <citation type="journal article" date="2020" name="Fungal Divers.">
        <title>Resolving the Mortierellaceae phylogeny through synthesis of multi-gene phylogenetics and phylogenomics.</title>
        <authorList>
            <person name="Vandepol N."/>
            <person name="Liber J."/>
            <person name="Desiro A."/>
            <person name="Na H."/>
            <person name="Kennedy M."/>
            <person name="Barry K."/>
            <person name="Grigoriev I.V."/>
            <person name="Miller A.N."/>
            <person name="O'Donnell K."/>
            <person name="Stajich J.E."/>
            <person name="Bonito G."/>
        </authorList>
    </citation>
    <scope>NUCLEOTIDE SEQUENCE</scope>
    <source>
        <strain evidence="4">BC1065</strain>
    </source>
</reference>
<keyword evidence="5" id="KW-1185">Reference proteome</keyword>
<dbReference type="PROSITE" id="PS50011">
    <property type="entry name" value="PROTEIN_KINASE_DOM"/>
    <property type="match status" value="1"/>
</dbReference>
<dbReference type="GO" id="GO:0005524">
    <property type="term" value="F:ATP binding"/>
    <property type="evidence" value="ECO:0007669"/>
    <property type="project" value="InterPro"/>
</dbReference>
<feature type="compositionally biased region" description="Low complexity" evidence="1">
    <location>
        <begin position="525"/>
        <end position="548"/>
    </location>
</feature>
<dbReference type="PANTHER" id="PTHR44167:SF24">
    <property type="entry name" value="SERINE_THREONINE-PROTEIN KINASE CHK2"/>
    <property type="match status" value="1"/>
</dbReference>
<feature type="compositionally biased region" description="Polar residues" evidence="1">
    <location>
        <begin position="285"/>
        <end position="294"/>
    </location>
</feature>
<feature type="compositionally biased region" description="Polar residues" evidence="1">
    <location>
        <begin position="459"/>
        <end position="472"/>
    </location>
</feature>
<comment type="caution">
    <text evidence="4">The sequence shown here is derived from an EMBL/GenBank/DDBJ whole genome shotgun (WGS) entry which is preliminary data.</text>
</comment>